<reference evidence="3" key="2">
    <citation type="submission" date="2015-06" db="EMBL/GenBank/DDBJ databases">
        <title>Expansion of signal transduction pathways in fungi by whole-genome duplication.</title>
        <authorList>
            <consortium name="DOE Joint Genome Institute"/>
            <person name="Corrochano L.M."/>
            <person name="Kuo A."/>
            <person name="Marcet-Houben M."/>
            <person name="Polaino S."/>
            <person name="Salamov A."/>
            <person name="Villalobos J.M."/>
            <person name="Alvarez M.I."/>
            <person name="Avalos J."/>
            <person name="Benito E.P."/>
            <person name="Benoit I."/>
            <person name="Burger G."/>
            <person name="Camino L.P."/>
            <person name="Canovas D."/>
            <person name="Cerda-Olmedo E."/>
            <person name="Cheng J.-F."/>
            <person name="Dominguez A."/>
            <person name="Elias M."/>
            <person name="Eslava A.P."/>
            <person name="Glaser F."/>
            <person name="Grimwood J."/>
            <person name="Gutierrez G."/>
            <person name="Heitman J."/>
            <person name="Henrissat B."/>
            <person name="Iturriaga E.A."/>
            <person name="Lang B.F."/>
            <person name="Lavin J.L."/>
            <person name="Lee S."/>
            <person name="Li W."/>
            <person name="Lindquist E."/>
            <person name="Lopez-Garcia S."/>
            <person name="Luque E.M."/>
            <person name="Marcos A.T."/>
            <person name="Martin J."/>
            <person name="McCluskey K."/>
            <person name="Medina H.R."/>
            <person name="Miralles-Duran A."/>
            <person name="Miyazaki A."/>
            <person name="Munoz-Torres E."/>
            <person name="Oguiza J.A."/>
            <person name="Ohm R."/>
            <person name="Olmedo M."/>
            <person name="Orejas M."/>
            <person name="Ortiz-Castellanos L."/>
            <person name="Pisabarro A.G."/>
            <person name="Rodriguez-Romero J."/>
            <person name="Ruiz-Herrera J."/>
            <person name="Ruiz-Vazquez R."/>
            <person name="Sanz C."/>
            <person name="Schackwitz W."/>
            <person name="Schmutz J."/>
            <person name="Shahriari M."/>
            <person name="Shelest E."/>
            <person name="Silva-Franco F."/>
            <person name="Soanes D."/>
            <person name="Syed K."/>
            <person name="Tagua V.G."/>
            <person name="Talbot N.J."/>
            <person name="Thon M."/>
            <person name="De vries R.P."/>
            <person name="Wiebenga A."/>
            <person name="Yadav J.S."/>
            <person name="Braun E.L."/>
            <person name="Baker S."/>
            <person name="Garre V."/>
            <person name="Horwitz B."/>
            <person name="Torres-Martinez S."/>
            <person name="Idnurm A."/>
            <person name="Herrera-Estrella A."/>
            <person name="Gabaldon T."/>
            <person name="Grigoriev I.V."/>
        </authorList>
    </citation>
    <scope>NUCLEOTIDE SEQUENCE [LARGE SCALE GENOMIC DNA]</scope>
    <source>
        <strain evidence="3">NRRL 1555(-)</strain>
    </source>
</reference>
<dbReference type="EMBL" id="KV441040">
    <property type="protein sequence ID" value="OAD65057.1"/>
    <property type="molecule type" value="Genomic_DNA"/>
</dbReference>
<dbReference type="AlphaFoldDB" id="A0A167J3P0"/>
<reference evidence="1" key="1">
    <citation type="submission" date="2015-06" db="EMBL/GenBank/DDBJ databases">
        <title>Expansion of signal transduction pathways in fungi by whole-genome duplication.</title>
        <authorList>
            <consortium name="DOE Joint Genome Institute"/>
            <person name="Corrochano L.M."/>
            <person name="Kuo A."/>
            <person name="Marcet-Houben M."/>
            <person name="Polaino S."/>
            <person name="Salamov A."/>
            <person name="Villalobos J.M."/>
            <person name="Alvarez M.I."/>
            <person name="Avalos J."/>
            <person name="Benito E.P."/>
            <person name="Benoit I."/>
            <person name="Burger G."/>
            <person name="Camino L.P."/>
            <person name="Canovas D."/>
            <person name="Cerda-Olmedo E."/>
            <person name="Cheng J.-F."/>
            <person name="Dominguez A."/>
            <person name="Elias M."/>
            <person name="Eslava A.P."/>
            <person name="Glaser F."/>
            <person name="Grimwood J."/>
            <person name="Gutierrez G."/>
            <person name="Heitman J."/>
            <person name="Henrissat B."/>
            <person name="Iturriaga E.A."/>
            <person name="Lang B.F."/>
            <person name="Lavin J.L."/>
            <person name="Lee S."/>
            <person name="Li W."/>
            <person name="Lindquist E."/>
            <person name="Lopez-Garcia S."/>
            <person name="Luque E.M."/>
            <person name="Marcos A.T."/>
            <person name="Martin J."/>
            <person name="Mccluskey K."/>
            <person name="Medina H.R."/>
            <person name="Miralles-Duran A."/>
            <person name="Miyazaki A."/>
            <person name="Munoz-Torres E."/>
            <person name="Oguiza J.A."/>
            <person name="Ohm R."/>
            <person name="Olmedo M."/>
            <person name="Orejas M."/>
            <person name="Ortiz-Castellanos L."/>
            <person name="Pisabarro A.G."/>
            <person name="Rodriguez-Romero J."/>
            <person name="Ruiz-Herrera J."/>
            <person name="Ruiz-Vazquez R."/>
            <person name="Sanz C."/>
            <person name="Schackwitz W."/>
            <person name="Schmutz J."/>
            <person name="Shahriari M."/>
            <person name="Shelest E."/>
            <person name="Silva-Franco F."/>
            <person name="Soanes D."/>
            <person name="Syed K."/>
            <person name="Tagua V.G."/>
            <person name="Talbot N.J."/>
            <person name="Thon M."/>
            <person name="De Vries R.P."/>
            <person name="Wiebenga A."/>
            <person name="Yadav J.S."/>
            <person name="Braun E.L."/>
            <person name="Baker S."/>
            <person name="Garre V."/>
            <person name="Horwitz B."/>
            <person name="Torres-Martinez S."/>
            <person name="Idnurm A."/>
            <person name="Herrera-Estrella A."/>
            <person name="Gabaldon T."/>
            <person name="Grigoriev I.V."/>
        </authorList>
    </citation>
    <scope>NUCLEOTIDE SEQUENCE [LARGE SCALE GENOMIC DNA]</scope>
    <source>
        <strain evidence="1">NRRL 1555</strain>
    </source>
</reference>
<dbReference type="OrthoDB" id="2417874at2759"/>
<accession>A0A167J3P0</accession>
<sequence>MTFVLTLLLDQEKAYDRVYPGYLCLVMARTRFPTMLVDSGLRQGDPLSPLLVNSAFKPLLRSILASLSIRNFQFLIPPSLSSSCPSLSLSLLRFLAYSDFYPDWGTVLDVADIHSLHDRHSTTKISYLGFSLGSYISQIEAFGAALLVQLGDRCTLLSQRCLSVRGKGIVTNSLFLSSVFHVLYATPAPLSFFGAIRTNICSLLRLGFGSSGWPFLCLPRKYGGLDLLDFDYQQRALRL</sequence>
<organism evidence="1 3">
    <name type="scientific">Phycomyces blakesleeanus (strain ATCC 8743b / DSM 1359 / FGSC 10004 / NBRC 33097 / NRRL 1555)</name>
    <dbReference type="NCBI Taxonomy" id="763407"/>
    <lineage>
        <taxon>Eukaryota</taxon>
        <taxon>Fungi</taxon>
        <taxon>Fungi incertae sedis</taxon>
        <taxon>Mucoromycota</taxon>
        <taxon>Mucoromycotina</taxon>
        <taxon>Mucoromycetes</taxon>
        <taxon>Mucorales</taxon>
        <taxon>Phycomycetaceae</taxon>
        <taxon>Phycomyces</taxon>
    </lineage>
</organism>
<evidence type="ECO:0000313" key="3">
    <source>
        <dbReference type="Proteomes" id="UP000077315"/>
    </source>
</evidence>
<dbReference type="VEuPathDB" id="FungiDB:PHYBLDRAFT_184230"/>
<gene>
    <name evidence="2" type="ORF">PHYBLDRAFT_184184</name>
    <name evidence="1" type="ORF">PHYBLDRAFT_184230</name>
</gene>
<name>A0A167J3P0_PHYB8</name>
<dbReference type="GeneID" id="28999804"/>
<dbReference type="RefSeq" id="XP_018283097.1">
    <property type="nucleotide sequence ID" value="XM_018438904.1"/>
</dbReference>
<dbReference type="RefSeq" id="XP_018283312.1">
    <property type="nucleotide sequence ID" value="XM_018438898.1"/>
</dbReference>
<proteinExistence type="predicted"/>
<dbReference type="VEuPathDB" id="FungiDB:PHYBLDRAFT_184184"/>
<evidence type="ECO:0008006" key="4">
    <source>
        <dbReference type="Google" id="ProtNLM"/>
    </source>
</evidence>
<evidence type="ECO:0000313" key="2">
    <source>
        <dbReference type="EMBL" id="OAD65272.1"/>
    </source>
</evidence>
<dbReference type="GeneID" id="28999810"/>
<dbReference type="Proteomes" id="UP000077315">
    <property type="component" value="Unassembled WGS sequence"/>
</dbReference>
<keyword evidence="3" id="KW-1185">Reference proteome</keyword>
<protein>
    <recommendedName>
        <fullName evidence="4">Reverse transcriptase domain-containing protein</fullName>
    </recommendedName>
</protein>
<dbReference type="EMBL" id="KV441011">
    <property type="protein sequence ID" value="OAD65272.1"/>
    <property type="molecule type" value="Genomic_DNA"/>
</dbReference>
<evidence type="ECO:0000313" key="1">
    <source>
        <dbReference type="EMBL" id="OAD65057.1"/>
    </source>
</evidence>